<protein>
    <recommendedName>
        <fullName evidence="3">Lipid A deacylase LpxR family protein</fullName>
    </recommendedName>
</protein>
<dbReference type="Gene3D" id="2.40.128.140">
    <property type="entry name" value="Outer membrane protein"/>
    <property type="match status" value="1"/>
</dbReference>
<gene>
    <name evidence="1" type="ORF">EI16_07015</name>
</gene>
<sequence length="309" mass="35449">MSSTTSYAGPLINDQSSQFIFNLDNDILFGTDSEYTAGTHLIWTEHKMDFNEWLFNPFFKPLRSNLSPKTDQIDQFMLATEIFTLRVDNGSQVKPLANTGWSYVNFRHVEAYQGQQLGMELNLGWIGPGSGGEEIQNGVHKLIGNKNEDGWNHQYPDQPTINFHVSLQNDIDALTRNGFKSFYTISSQLGTLSTNVGGGLGASYADNCAPNFFDNQLNTIKFNKGWGWFVYSTVNIDYEIYNRLTDGRLLTDDKPIVNRRHFWPLFDVGIGFTYNQFSLNYSTKSTPQYYDDQPEKRFRYSSLNFHWGF</sequence>
<dbReference type="InterPro" id="IPR037107">
    <property type="entry name" value="Put_OMP_sf"/>
</dbReference>
<evidence type="ECO:0000313" key="2">
    <source>
        <dbReference type="Proteomes" id="UP000027341"/>
    </source>
</evidence>
<accession>A0A067A093</accession>
<evidence type="ECO:0000313" key="1">
    <source>
        <dbReference type="EMBL" id="KDN96031.1"/>
    </source>
</evidence>
<dbReference type="Proteomes" id="UP000027341">
    <property type="component" value="Unassembled WGS sequence"/>
</dbReference>
<dbReference type="Pfam" id="PF09982">
    <property type="entry name" value="LpxR"/>
    <property type="match status" value="1"/>
</dbReference>
<dbReference type="RefSeq" id="WP_029911332.1">
    <property type="nucleotide sequence ID" value="NZ_AP020335.1"/>
</dbReference>
<proteinExistence type="predicted"/>
<evidence type="ECO:0008006" key="3">
    <source>
        <dbReference type="Google" id="ProtNLM"/>
    </source>
</evidence>
<organism evidence="1 2">
    <name type="scientific">Hydrogenovibrio marinus</name>
    <dbReference type="NCBI Taxonomy" id="28885"/>
    <lineage>
        <taxon>Bacteria</taxon>
        <taxon>Pseudomonadati</taxon>
        <taxon>Pseudomonadota</taxon>
        <taxon>Gammaproteobacteria</taxon>
        <taxon>Thiotrichales</taxon>
        <taxon>Piscirickettsiaceae</taxon>
        <taxon>Hydrogenovibrio</taxon>
    </lineage>
</organism>
<keyword evidence="2" id="KW-1185">Reference proteome</keyword>
<reference evidence="1 2" key="1">
    <citation type="submission" date="2014-04" db="EMBL/GenBank/DDBJ databases">
        <title>Draft genome sequence of Hydrogenovibrio marinus MH-110, a model organism for aerobic H2 metabolism.</title>
        <authorList>
            <person name="Cha H.J."/>
            <person name="Jo B.H."/>
            <person name="Hwang B.H."/>
        </authorList>
    </citation>
    <scope>NUCLEOTIDE SEQUENCE [LARGE SCALE GENOMIC DNA]</scope>
    <source>
        <strain evidence="1 2">MH-110</strain>
    </source>
</reference>
<dbReference type="STRING" id="28885.EI16_07015"/>
<comment type="caution">
    <text evidence="1">The sequence shown here is derived from an EMBL/GenBank/DDBJ whole genome shotgun (WGS) entry which is preliminary data.</text>
</comment>
<dbReference type="EMBL" id="JMIU01000001">
    <property type="protein sequence ID" value="KDN96031.1"/>
    <property type="molecule type" value="Genomic_DNA"/>
</dbReference>
<dbReference type="AlphaFoldDB" id="A0A067A093"/>
<dbReference type="InterPro" id="IPR018707">
    <property type="entry name" value="LpxR"/>
</dbReference>
<name>A0A067A093_HYDMR</name>